<evidence type="ECO:0000256" key="2">
    <source>
        <dbReference type="SAM" id="Phobius"/>
    </source>
</evidence>
<keyword evidence="2" id="KW-1133">Transmembrane helix</keyword>
<keyword evidence="2" id="KW-0472">Membrane</keyword>
<dbReference type="Proteomes" id="UP001211894">
    <property type="component" value="Unassembled WGS sequence"/>
</dbReference>
<proteinExistence type="predicted"/>
<evidence type="ECO:0000313" key="3">
    <source>
        <dbReference type="EMBL" id="MDA7028190.1"/>
    </source>
</evidence>
<sequence>MFRRRTGIHPAVLIVGSAAISAAFSPEIRKRVMKMFTMRTQDGMLNPAELFKQAFTTREKRQTEQNQTHSNDQKQQQAHTTTNYNEAEDLLNNIDRNTY</sequence>
<comment type="caution">
    <text evidence="3">The sequence shown here is derived from an EMBL/GenBank/DDBJ whole genome shotgun (WGS) entry which is preliminary data.</text>
</comment>
<evidence type="ECO:0000256" key="1">
    <source>
        <dbReference type="SAM" id="MobiDB-lite"/>
    </source>
</evidence>
<feature type="compositionally biased region" description="Polar residues" evidence="1">
    <location>
        <begin position="64"/>
        <end position="85"/>
    </location>
</feature>
<dbReference type="RefSeq" id="WP_271342006.1">
    <property type="nucleotide sequence ID" value="NZ_JAQKAB010000013.1"/>
</dbReference>
<keyword evidence="2" id="KW-0812">Transmembrane</keyword>
<dbReference type="EMBL" id="JAQKAB010000013">
    <property type="protein sequence ID" value="MDA7028190.1"/>
    <property type="molecule type" value="Genomic_DNA"/>
</dbReference>
<organism evidence="3 4">
    <name type="scientific">Bacillus changyiensis</name>
    <dbReference type="NCBI Taxonomy" id="3004103"/>
    <lineage>
        <taxon>Bacteria</taxon>
        <taxon>Bacillati</taxon>
        <taxon>Bacillota</taxon>
        <taxon>Bacilli</taxon>
        <taxon>Bacillales</taxon>
        <taxon>Bacillaceae</taxon>
        <taxon>Bacillus</taxon>
    </lineage>
</organism>
<gene>
    <name evidence="3" type="ORF">PJ311_16580</name>
</gene>
<feature type="region of interest" description="Disordered" evidence="1">
    <location>
        <begin position="52"/>
        <end position="99"/>
    </location>
</feature>
<keyword evidence="4" id="KW-1185">Reference proteome</keyword>
<evidence type="ECO:0000313" key="4">
    <source>
        <dbReference type="Proteomes" id="UP001211894"/>
    </source>
</evidence>
<feature type="transmembrane region" description="Helical" evidence="2">
    <location>
        <begin position="6"/>
        <end position="25"/>
    </location>
</feature>
<name>A0ABT4X7B9_9BACI</name>
<reference evidence="3 4" key="1">
    <citation type="submission" date="2023-01" db="EMBL/GenBank/DDBJ databases">
        <title>Bacillus changyiensis sp. nov., isolated from a coastal deposit.</title>
        <authorList>
            <person name="Xiao G."/>
            <person name="Lai Q."/>
            <person name="Hu Z."/>
            <person name="Shao Z."/>
        </authorList>
    </citation>
    <scope>NUCLEOTIDE SEQUENCE [LARGE SCALE GENOMIC DNA]</scope>
    <source>
        <strain evidence="3 4">CLL-7-23</strain>
    </source>
</reference>
<protein>
    <submittedName>
        <fullName evidence="3">Uncharacterized protein</fullName>
    </submittedName>
</protein>
<accession>A0ABT4X7B9</accession>